<evidence type="ECO:0000313" key="4">
    <source>
        <dbReference type="Proteomes" id="UP000467700"/>
    </source>
</evidence>
<keyword evidence="2" id="KW-0472">Membrane</keyword>
<evidence type="ECO:0000256" key="2">
    <source>
        <dbReference type="SAM" id="Phobius"/>
    </source>
</evidence>
<feature type="transmembrane region" description="Helical" evidence="2">
    <location>
        <begin position="318"/>
        <end position="342"/>
    </location>
</feature>
<protein>
    <submittedName>
        <fullName evidence="3">Uncharacterized protein</fullName>
    </submittedName>
</protein>
<name>A0A8S0W570_CYCAE</name>
<sequence length="503" mass="55043">MSSSDLLPTRLIIVDDTDPGIIYHDNGWFRDQGSHDGDGTWGPAFQSTLHGTISNSSFSFSFSGTHVQVLGFNQIRSNSGIVDPTVECTVDDIPVTSTAPSALVANNWPFCGQEGLSDGTHNLTVRVTVTNRQTFWFDAIRYHPSADVPLDDKTILVDSKDPAFQWGNFWRPLDGFANMSMEDSAFVRFEFYGVSLSWYGVRVASTLSRDASTGLYNLDNGTLVTFSLKTIPVGAQQSYNQKIFETPVYPPGKHELFTVYAGIRDQSPLTLDYVVIKNGSTSANSTVTTITAPSTADRTALPSSDTVVSESSRKSVDAGVIVGSVLGTLTFVAVVLLSIWFLRRRSQRRLQQQKEAALTNQANIVDPWFQPGPNPDIEWIPEMQILLRPDSPSNTSDMSPNLKHRHLINAFGICEDGTYDPRLSLVDGSPYASQSGYTSEQGGSSTSSSRRDQEFAKHSKSPLRYGSPSPTPSRFVLPPDSGVRLPAEPDQNVVEIPPVYTPG</sequence>
<proteinExistence type="predicted"/>
<dbReference type="Gene3D" id="2.60.120.260">
    <property type="entry name" value="Galactose-binding domain-like"/>
    <property type="match status" value="2"/>
</dbReference>
<evidence type="ECO:0000256" key="1">
    <source>
        <dbReference type="SAM" id="MobiDB-lite"/>
    </source>
</evidence>
<evidence type="ECO:0000313" key="3">
    <source>
        <dbReference type="EMBL" id="CAA7271035.1"/>
    </source>
</evidence>
<organism evidence="3 4">
    <name type="scientific">Cyclocybe aegerita</name>
    <name type="common">Black poplar mushroom</name>
    <name type="synonym">Agrocybe aegerita</name>
    <dbReference type="NCBI Taxonomy" id="1973307"/>
    <lineage>
        <taxon>Eukaryota</taxon>
        <taxon>Fungi</taxon>
        <taxon>Dikarya</taxon>
        <taxon>Basidiomycota</taxon>
        <taxon>Agaricomycotina</taxon>
        <taxon>Agaricomycetes</taxon>
        <taxon>Agaricomycetidae</taxon>
        <taxon>Agaricales</taxon>
        <taxon>Agaricineae</taxon>
        <taxon>Bolbitiaceae</taxon>
        <taxon>Cyclocybe</taxon>
    </lineage>
</organism>
<dbReference type="AlphaFoldDB" id="A0A8S0W570"/>
<feature type="compositionally biased region" description="Low complexity" evidence="1">
    <location>
        <begin position="433"/>
        <end position="448"/>
    </location>
</feature>
<dbReference type="EMBL" id="CACVBS010000101">
    <property type="protein sequence ID" value="CAA7271035.1"/>
    <property type="molecule type" value="Genomic_DNA"/>
</dbReference>
<accession>A0A8S0W570</accession>
<reference evidence="3 4" key="1">
    <citation type="submission" date="2020-01" db="EMBL/GenBank/DDBJ databases">
        <authorList>
            <person name="Gupta K D."/>
        </authorList>
    </citation>
    <scope>NUCLEOTIDE SEQUENCE [LARGE SCALE GENOMIC DNA]</scope>
</reference>
<keyword evidence="4" id="KW-1185">Reference proteome</keyword>
<feature type="region of interest" description="Disordered" evidence="1">
    <location>
        <begin position="430"/>
        <end position="503"/>
    </location>
</feature>
<gene>
    <name evidence="3" type="ORF">AAE3_LOCUS13260</name>
</gene>
<dbReference type="Proteomes" id="UP000467700">
    <property type="component" value="Unassembled WGS sequence"/>
</dbReference>
<keyword evidence="2" id="KW-0812">Transmembrane</keyword>
<keyword evidence="2" id="KW-1133">Transmembrane helix</keyword>
<dbReference type="OrthoDB" id="3052647at2759"/>
<comment type="caution">
    <text evidence="3">The sequence shown here is derived from an EMBL/GenBank/DDBJ whole genome shotgun (WGS) entry which is preliminary data.</text>
</comment>